<evidence type="ECO:0000256" key="5">
    <source>
        <dbReference type="SAM" id="MobiDB-lite"/>
    </source>
</evidence>
<dbReference type="InterPro" id="IPR004162">
    <property type="entry name" value="SINA-like_animal"/>
</dbReference>
<evidence type="ECO:0000259" key="6">
    <source>
        <dbReference type="PROSITE" id="PS50089"/>
    </source>
</evidence>
<dbReference type="GO" id="GO:0008270">
    <property type="term" value="F:zinc ion binding"/>
    <property type="evidence" value="ECO:0007669"/>
    <property type="project" value="UniProtKB-KW"/>
</dbReference>
<dbReference type="PROSITE" id="PS50089">
    <property type="entry name" value="ZF_RING_2"/>
    <property type="match status" value="1"/>
</dbReference>
<dbReference type="GO" id="GO:0031624">
    <property type="term" value="F:ubiquitin conjugating enzyme binding"/>
    <property type="evidence" value="ECO:0007669"/>
    <property type="project" value="TreeGrafter"/>
</dbReference>
<keyword evidence="1" id="KW-0479">Metal-binding</keyword>
<feature type="compositionally biased region" description="Polar residues" evidence="5">
    <location>
        <begin position="33"/>
        <end position="58"/>
    </location>
</feature>
<accession>A0A821MZ51</accession>
<evidence type="ECO:0000256" key="1">
    <source>
        <dbReference type="ARBA" id="ARBA00022723"/>
    </source>
</evidence>
<dbReference type="GO" id="GO:0061630">
    <property type="term" value="F:ubiquitin protein ligase activity"/>
    <property type="evidence" value="ECO:0007669"/>
    <property type="project" value="TreeGrafter"/>
</dbReference>
<dbReference type="PANTHER" id="PTHR45877">
    <property type="entry name" value="E3 UBIQUITIN-PROTEIN LIGASE SIAH2"/>
    <property type="match status" value="1"/>
</dbReference>
<feature type="compositionally biased region" description="Acidic residues" evidence="5">
    <location>
        <begin position="140"/>
        <end position="151"/>
    </location>
</feature>
<evidence type="ECO:0000313" key="8">
    <source>
        <dbReference type="Proteomes" id="UP000663880"/>
    </source>
</evidence>
<dbReference type="Gene3D" id="2.60.210.10">
    <property type="entry name" value="Apoptosis, Tumor Necrosis Factor Receptor Associated Protein 2, Chain A"/>
    <property type="match status" value="1"/>
</dbReference>
<sequence>MSQKERIKKALGISVYPWSSDEESNSDEPAAQATEQSVEQMETTDQAGTSAVSPNETPSSAAAADARSDPENLRRLRNIYWKMLNLPRHMFGSQQINRRDLAEMRRLGAPISSIERVIAINRVSDWNRLRRGLASNSNNAEEEESSSDDTPQDNTTAPSTSRMTRRGGRRVMLAGTSQQASSNERERPERPASAPGTEGFQNQSSTLEANENEAAPAEGQAAAPSPQSEEDQSDNEEESDDGERRSPEANPEEAAAEPPANAGTAETVENEPRQANEEENEEENNASNNSDEEQRRRRKRRRIVGHETAIALKKFNEKFLRVLECPVCLECMAPPLRQCGRGHLLCSRCCSRLNSCPLCRTGLSSVRNRAMEAVAELLKYPCRHGCGQERRLKHREAHEANCSSRIYKCPATSCTEGSSMTLGDLPRHLQTRHPAMVKRSPRHTMRVPMNQEHRENMVLMVGPEMFHLRLDVEQRRGLHVHVAYLGPVTRAKYFAYEVSVDGDEMRKLVYTRVTHSDLECSSVILRRVDCFHLPLAQAPNYLRSQPRNSEANAGHLELTVQILVNEQRCTNLNEPGS</sequence>
<evidence type="ECO:0000313" key="7">
    <source>
        <dbReference type="EMBL" id="CAF4776096.1"/>
    </source>
</evidence>
<dbReference type="CDD" id="cd16571">
    <property type="entry name" value="RING-HC_SIAHs"/>
    <property type="match status" value="1"/>
</dbReference>
<dbReference type="SUPFAM" id="SSF57850">
    <property type="entry name" value="RING/U-box"/>
    <property type="match status" value="1"/>
</dbReference>
<feature type="region of interest" description="Disordered" evidence="5">
    <location>
        <begin position="1"/>
        <end position="69"/>
    </location>
</feature>
<evidence type="ECO:0000256" key="2">
    <source>
        <dbReference type="ARBA" id="ARBA00022771"/>
    </source>
</evidence>
<keyword evidence="3" id="KW-0862">Zinc</keyword>
<keyword evidence="2 4" id="KW-0863">Zinc-finger</keyword>
<dbReference type="Gene3D" id="3.30.40.10">
    <property type="entry name" value="Zinc/RING finger domain, C3HC4 (zinc finger)"/>
    <property type="match status" value="2"/>
</dbReference>
<gene>
    <name evidence="7" type="ORF">PMACD_LOCUS2086</name>
</gene>
<evidence type="ECO:0000256" key="4">
    <source>
        <dbReference type="PROSITE-ProRule" id="PRU00175"/>
    </source>
</evidence>
<dbReference type="InterPro" id="IPR008974">
    <property type="entry name" value="TRAF-like"/>
</dbReference>
<organism evidence="7 8">
    <name type="scientific">Pieris macdunnoughi</name>
    <dbReference type="NCBI Taxonomy" id="345717"/>
    <lineage>
        <taxon>Eukaryota</taxon>
        <taxon>Metazoa</taxon>
        <taxon>Ecdysozoa</taxon>
        <taxon>Arthropoda</taxon>
        <taxon>Hexapoda</taxon>
        <taxon>Insecta</taxon>
        <taxon>Pterygota</taxon>
        <taxon>Neoptera</taxon>
        <taxon>Endopterygota</taxon>
        <taxon>Lepidoptera</taxon>
        <taxon>Glossata</taxon>
        <taxon>Ditrysia</taxon>
        <taxon>Papilionoidea</taxon>
        <taxon>Pieridae</taxon>
        <taxon>Pierinae</taxon>
        <taxon>Pieris</taxon>
    </lineage>
</organism>
<dbReference type="GO" id="GO:0043161">
    <property type="term" value="P:proteasome-mediated ubiquitin-dependent protein catabolic process"/>
    <property type="evidence" value="ECO:0007669"/>
    <property type="project" value="TreeGrafter"/>
</dbReference>
<evidence type="ECO:0000256" key="3">
    <source>
        <dbReference type="ARBA" id="ARBA00022833"/>
    </source>
</evidence>
<dbReference type="AlphaFoldDB" id="A0A821MZ51"/>
<dbReference type="SUPFAM" id="SSF49599">
    <property type="entry name" value="TRAF domain-like"/>
    <property type="match status" value="1"/>
</dbReference>
<feature type="domain" description="RING-type" evidence="6">
    <location>
        <begin position="325"/>
        <end position="360"/>
    </location>
</feature>
<dbReference type="Pfam" id="PF21361">
    <property type="entry name" value="Sina_ZnF"/>
    <property type="match status" value="1"/>
</dbReference>
<feature type="compositionally biased region" description="Acidic residues" evidence="5">
    <location>
        <begin position="228"/>
        <end position="241"/>
    </location>
</feature>
<dbReference type="OrthoDB" id="941555at2759"/>
<feature type="region of interest" description="Disordered" evidence="5">
    <location>
        <begin position="135"/>
        <end position="300"/>
    </location>
</feature>
<dbReference type="GO" id="GO:0016567">
    <property type="term" value="P:protein ubiquitination"/>
    <property type="evidence" value="ECO:0007669"/>
    <property type="project" value="UniProtKB-UniPathway"/>
</dbReference>
<dbReference type="UniPathway" id="UPA00143"/>
<dbReference type="Pfam" id="PF21362">
    <property type="entry name" value="Sina_RING"/>
    <property type="match status" value="1"/>
</dbReference>
<name>A0A821MZ51_9NEOP</name>
<proteinExistence type="predicted"/>
<dbReference type="PANTHER" id="PTHR45877:SF2">
    <property type="entry name" value="E3 UBIQUITIN-PROTEIN LIGASE SINA-RELATED"/>
    <property type="match status" value="1"/>
</dbReference>
<keyword evidence="8" id="KW-1185">Reference proteome</keyword>
<dbReference type="InterPro" id="IPR001841">
    <property type="entry name" value="Znf_RING"/>
</dbReference>
<dbReference type="Proteomes" id="UP000663880">
    <property type="component" value="Unassembled WGS sequence"/>
</dbReference>
<dbReference type="InterPro" id="IPR013083">
    <property type="entry name" value="Znf_RING/FYVE/PHD"/>
</dbReference>
<feature type="compositionally biased region" description="Low complexity" evidence="5">
    <location>
        <begin position="208"/>
        <end position="227"/>
    </location>
</feature>
<comment type="caution">
    <text evidence="7">The sequence shown here is derived from an EMBL/GenBank/DDBJ whole genome shotgun (WGS) entry which is preliminary data.</text>
</comment>
<dbReference type="InterPro" id="IPR049548">
    <property type="entry name" value="Sina-like_RING"/>
</dbReference>
<reference evidence="7" key="1">
    <citation type="submission" date="2021-02" db="EMBL/GenBank/DDBJ databases">
        <authorList>
            <person name="Steward A R."/>
        </authorList>
    </citation>
    <scope>NUCLEOTIDE SEQUENCE</scope>
</reference>
<dbReference type="GO" id="GO:0005737">
    <property type="term" value="C:cytoplasm"/>
    <property type="evidence" value="ECO:0007669"/>
    <property type="project" value="TreeGrafter"/>
</dbReference>
<dbReference type="EMBL" id="CAJOBZ010000004">
    <property type="protein sequence ID" value="CAF4776096.1"/>
    <property type="molecule type" value="Genomic_DNA"/>
</dbReference>
<protein>
    <recommendedName>
        <fullName evidence="6">RING-type domain-containing protein</fullName>
    </recommendedName>
</protein>